<feature type="signal peptide" evidence="1">
    <location>
        <begin position="1"/>
        <end position="29"/>
    </location>
</feature>
<feature type="chain" id="PRO_5040939187" evidence="1">
    <location>
        <begin position="30"/>
        <end position="119"/>
    </location>
</feature>
<evidence type="ECO:0000313" key="2">
    <source>
        <dbReference type="EMBL" id="MCG9972577.1"/>
    </source>
</evidence>
<evidence type="ECO:0000313" key="3">
    <source>
        <dbReference type="Proteomes" id="UP001139344"/>
    </source>
</evidence>
<dbReference type="RefSeq" id="WP_240099943.1">
    <property type="nucleotide sequence ID" value="NZ_JAJSON010000025.1"/>
</dbReference>
<name>A0A9X1UY70_9FLAO</name>
<evidence type="ECO:0000256" key="1">
    <source>
        <dbReference type="SAM" id="SignalP"/>
    </source>
</evidence>
<dbReference type="AlphaFoldDB" id="A0A9X1UY70"/>
<keyword evidence="3" id="KW-1185">Reference proteome</keyword>
<reference evidence="2" key="1">
    <citation type="submission" date="2021-12" db="EMBL/GenBank/DDBJ databases">
        <title>Description of Gramella crocea sp. nov., a new bacterium isolated from activated sludge.</title>
        <authorList>
            <person name="Zhang X."/>
        </authorList>
    </citation>
    <scope>NUCLEOTIDE SEQUENCE</scope>
    <source>
        <strain evidence="2">YB25</strain>
    </source>
</reference>
<accession>A0A9X1UY70</accession>
<protein>
    <submittedName>
        <fullName evidence="2">Uncharacterized protein</fullName>
    </submittedName>
</protein>
<gene>
    <name evidence="2" type="ORF">LU635_13095</name>
</gene>
<dbReference type="EMBL" id="JAJSON010000025">
    <property type="protein sequence ID" value="MCG9972577.1"/>
    <property type="molecule type" value="Genomic_DNA"/>
</dbReference>
<comment type="caution">
    <text evidence="2">The sequence shown here is derived from an EMBL/GenBank/DDBJ whole genome shotgun (WGS) entry which is preliminary data.</text>
</comment>
<dbReference type="Proteomes" id="UP001139344">
    <property type="component" value="Unassembled WGS sequence"/>
</dbReference>
<keyword evidence="1" id="KW-0732">Signal</keyword>
<proteinExistence type="predicted"/>
<organism evidence="2 3">
    <name type="scientific">Christiangramia crocea</name>
    <dbReference type="NCBI Taxonomy" id="2904124"/>
    <lineage>
        <taxon>Bacteria</taxon>
        <taxon>Pseudomonadati</taxon>
        <taxon>Bacteroidota</taxon>
        <taxon>Flavobacteriia</taxon>
        <taxon>Flavobacteriales</taxon>
        <taxon>Flavobacteriaceae</taxon>
        <taxon>Christiangramia</taxon>
    </lineage>
</organism>
<sequence length="119" mass="13357">MKKYKYYIRIISICFGLMQISCVSTRVEASPYQDTMENVECQTRSNWSYLWGLVVKKVDVNPATEGVLCPCREEAMTWVEVKTSTTDFLLTLITLGTVNHRSVSYGCSRPTGGDGGLDN</sequence>